<sequence>MSHYAGPLLTLPLAQALLGARDSGVAEWTASMDLGRAEAPVTLRTDTWQWQGQAYPYPGKLKDRTIYFWDGEDFSSVSQFSGSLIKLVPTPWGAPTFEIDGIKMLPTSKESPFEDARRKVALVEPRGKVVLDTCGGLGYFAACCLEGGVARILSFEKNEDVLWLRTLNPWSPDPDAASSEGRLSLTHGDVSQAITAIPDASVDALLHDPPRFGIAGELYSQVFYNELARTLRRGGRLFHYTGSPNKLTSGRDVPREVAKRLEKAGFKTELALDGVLAVRR</sequence>
<dbReference type="GO" id="GO:0016645">
    <property type="term" value="F:oxidoreductase activity, acting on the CH-NH group of donors"/>
    <property type="evidence" value="ECO:0007669"/>
    <property type="project" value="InterPro"/>
</dbReference>
<name>A0A0G9HBC6_9GAMM</name>
<evidence type="ECO:0000313" key="2">
    <source>
        <dbReference type="Proteomes" id="UP000182987"/>
    </source>
</evidence>
<proteinExistence type="predicted"/>
<keyword evidence="1" id="KW-0808">Transferase</keyword>
<dbReference type="STRING" id="1440763.BJI69_18500"/>
<dbReference type="RefSeq" id="WP_046967627.1">
    <property type="nucleotide sequence ID" value="NZ_CP017480.1"/>
</dbReference>
<dbReference type="PATRIC" id="fig|1440763.5.peg.1901"/>
<dbReference type="Pfam" id="PF05430">
    <property type="entry name" value="Methyltransf_30"/>
    <property type="match status" value="1"/>
</dbReference>
<dbReference type="Gene3D" id="3.40.50.150">
    <property type="entry name" value="Vaccinia Virus protein VP39"/>
    <property type="match status" value="1"/>
</dbReference>
<protein>
    <submittedName>
        <fullName evidence="1">Methyltransferase</fullName>
    </submittedName>
</protein>
<dbReference type="InterPro" id="IPR008471">
    <property type="entry name" value="MnmC-like_methylTransf"/>
</dbReference>
<dbReference type="SUPFAM" id="SSF53335">
    <property type="entry name" value="S-adenosyl-L-methionine-dependent methyltransferases"/>
    <property type="match status" value="1"/>
</dbReference>
<dbReference type="GO" id="GO:0032259">
    <property type="term" value="P:methylation"/>
    <property type="evidence" value="ECO:0007669"/>
    <property type="project" value="UniProtKB-KW"/>
</dbReference>
<dbReference type="KEGG" id="lrz:BJI69_18500"/>
<dbReference type="AlphaFoldDB" id="A0A0G9HBC6"/>
<dbReference type="EMBL" id="CP017480">
    <property type="protein sequence ID" value="APG05694.1"/>
    <property type="molecule type" value="Genomic_DNA"/>
</dbReference>
<dbReference type="CDD" id="cd02440">
    <property type="entry name" value="AdoMet_MTases"/>
    <property type="match status" value="1"/>
</dbReference>
<accession>A0A0G9HBC6</accession>
<dbReference type="Proteomes" id="UP000182987">
    <property type="component" value="Chromosome"/>
</dbReference>
<dbReference type="GO" id="GO:0008168">
    <property type="term" value="F:methyltransferase activity"/>
    <property type="evidence" value="ECO:0007669"/>
    <property type="project" value="UniProtKB-KW"/>
</dbReference>
<reference evidence="2" key="1">
    <citation type="submission" date="2016-09" db="EMBL/GenBank/DDBJ databases">
        <authorList>
            <person name="Lysoe E."/>
        </authorList>
    </citation>
    <scope>NUCLEOTIDE SEQUENCE [LARGE SCALE GENOMIC DNA]</scope>
    <source>
        <strain evidence="2">LJ96T</strain>
    </source>
</reference>
<dbReference type="OrthoDB" id="9815877at2"/>
<keyword evidence="2" id="KW-1185">Reference proteome</keyword>
<evidence type="ECO:0000313" key="1">
    <source>
        <dbReference type="EMBL" id="APG05694.1"/>
    </source>
</evidence>
<gene>
    <name evidence="1" type="ORF">BJI69_18500</name>
</gene>
<keyword evidence="1" id="KW-0489">Methyltransferase</keyword>
<organism evidence="1 2">
    <name type="scientific">Luteibacter rhizovicinus DSM 16549</name>
    <dbReference type="NCBI Taxonomy" id="1440763"/>
    <lineage>
        <taxon>Bacteria</taxon>
        <taxon>Pseudomonadati</taxon>
        <taxon>Pseudomonadota</taxon>
        <taxon>Gammaproteobacteria</taxon>
        <taxon>Lysobacterales</taxon>
        <taxon>Rhodanobacteraceae</taxon>
        <taxon>Luteibacter</taxon>
    </lineage>
</organism>
<dbReference type="InterPro" id="IPR029063">
    <property type="entry name" value="SAM-dependent_MTases_sf"/>
</dbReference>